<protein>
    <submittedName>
        <fullName evidence="1">Uncharacterized protein</fullName>
    </submittedName>
</protein>
<reference evidence="1 2" key="1">
    <citation type="submission" date="2019-05" db="EMBL/GenBank/DDBJ databases">
        <authorList>
            <person name="Zhou X."/>
        </authorList>
    </citation>
    <scope>NUCLEOTIDE SEQUENCE [LARGE SCALE GENOMIC DNA]</scope>
    <source>
        <strain evidence="1 2">DSM 432</strain>
    </source>
</reference>
<dbReference type="RefSeq" id="WP_138399542.1">
    <property type="nucleotide sequence ID" value="NZ_JBAFVI010000002.1"/>
</dbReference>
<dbReference type="EMBL" id="VAUP01000022">
    <property type="protein sequence ID" value="TLX43188.1"/>
    <property type="molecule type" value="Genomic_DNA"/>
</dbReference>
<accession>A0A6C1KFZ4</accession>
<comment type="caution">
    <text evidence="1">The sequence shown here is derived from an EMBL/GenBank/DDBJ whole genome shotgun (WGS) entry which is preliminary data.</text>
</comment>
<dbReference type="AlphaFoldDB" id="A0A6C1KFZ4"/>
<proteinExistence type="predicted"/>
<sequence length="179" mass="19425">MTAIADTPFAKLETEGRLLKPSLNADTHVAGRFGFRGEISYDGPETLLKEVFAVSEDGQPAIGFLAGSIAEFESLPKLVETFGSAFNADGKYLIYIADLPQGNRLSIQFGDVKIFAIFIDGTSVYNELIDTFYVDKIKLKKYDTAAKLDALADVGLKYSSPSDYKEVSYADGLAIKNAA</sequence>
<organism evidence="1 2">
    <name type="scientific">Xanthobacter autotrophicus</name>
    <dbReference type="NCBI Taxonomy" id="280"/>
    <lineage>
        <taxon>Bacteria</taxon>
        <taxon>Pseudomonadati</taxon>
        <taxon>Pseudomonadota</taxon>
        <taxon>Alphaproteobacteria</taxon>
        <taxon>Hyphomicrobiales</taxon>
        <taxon>Xanthobacteraceae</taxon>
        <taxon>Xanthobacter</taxon>
    </lineage>
</organism>
<gene>
    <name evidence="1" type="ORF">FBQ73_11155</name>
</gene>
<evidence type="ECO:0000313" key="2">
    <source>
        <dbReference type="Proteomes" id="UP000305131"/>
    </source>
</evidence>
<dbReference type="OrthoDB" id="7343596at2"/>
<dbReference type="GeneID" id="95774012"/>
<evidence type="ECO:0000313" key="1">
    <source>
        <dbReference type="EMBL" id="TLX43188.1"/>
    </source>
</evidence>
<name>A0A6C1KFZ4_XANAU</name>
<dbReference type="Proteomes" id="UP000305131">
    <property type="component" value="Unassembled WGS sequence"/>
</dbReference>